<gene>
    <name evidence="2" type="ORF">AQPE_4993</name>
</gene>
<reference evidence="2" key="1">
    <citation type="journal article" date="2020" name="Int. J. Syst. Evol. Microbiol.">
        <title>Aquipluma nitroreducens gen. nov. sp. nov., a novel facultatively anaerobic bacterium isolated from a freshwater lake.</title>
        <authorList>
            <person name="Watanabe M."/>
            <person name="Kojima H."/>
            <person name="Fukui M."/>
        </authorList>
    </citation>
    <scope>NUCLEOTIDE SEQUENCE</scope>
    <source>
        <strain evidence="2">MeG22</strain>
    </source>
</reference>
<dbReference type="RefSeq" id="WP_318348896.1">
    <property type="nucleotide sequence ID" value="NZ_AP018694.1"/>
</dbReference>
<evidence type="ECO:0000313" key="3">
    <source>
        <dbReference type="Proteomes" id="UP001193389"/>
    </source>
</evidence>
<dbReference type="InterPro" id="IPR047698">
    <property type="entry name" value="ArsF-like"/>
</dbReference>
<dbReference type="KEGG" id="anf:AQPE_4993"/>
<keyword evidence="3" id="KW-1185">Reference proteome</keyword>
<accession>A0A5K7SH38</accession>
<dbReference type="Proteomes" id="UP001193389">
    <property type="component" value="Chromosome"/>
</dbReference>
<sequence>MKKIIFLCIVLMTVFFCNAQTAKKETATSENQVEAYYFHNTARCTTCKTVEAEAKADLESLYGNQVTFKALNLEDDATKPIAEKLQVSGQTLLIVKGDQKINLTNEGFLYAVTKPAKLKSIIKAKVDPLFAL</sequence>
<proteinExistence type="predicted"/>
<evidence type="ECO:0000256" key="1">
    <source>
        <dbReference type="SAM" id="SignalP"/>
    </source>
</evidence>
<feature type="chain" id="PRO_5024330358" description="Thioredoxin domain-containing protein" evidence="1">
    <location>
        <begin position="20"/>
        <end position="132"/>
    </location>
</feature>
<dbReference type="EMBL" id="AP018694">
    <property type="protein sequence ID" value="BBE20799.1"/>
    <property type="molecule type" value="Genomic_DNA"/>
</dbReference>
<dbReference type="AlphaFoldDB" id="A0A5K7SH38"/>
<evidence type="ECO:0000313" key="2">
    <source>
        <dbReference type="EMBL" id="BBE20799.1"/>
    </source>
</evidence>
<keyword evidence="1" id="KW-0732">Signal</keyword>
<evidence type="ECO:0008006" key="4">
    <source>
        <dbReference type="Google" id="ProtNLM"/>
    </source>
</evidence>
<dbReference type="NCBIfam" id="NF040494">
    <property type="entry name" value="nitrored_ArsF"/>
    <property type="match status" value="1"/>
</dbReference>
<protein>
    <recommendedName>
        <fullName evidence="4">Thioredoxin domain-containing protein</fullName>
    </recommendedName>
</protein>
<organism evidence="2 3">
    <name type="scientific">Aquipluma nitroreducens</name>
    <dbReference type="NCBI Taxonomy" id="2010828"/>
    <lineage>
        <taxon>Bacteria</taxon>
        <taxon>Pseudomonadati</taxon>
        <taxon>Bacteroidota</taxon>
        <taxon>Bacteroidia</taxon>
        <taxon>Marinilabiliales</taxon>
        <taxon>Prolixibacteraceae</taxon>
        <taxon>Aquipluma</taxon>
    </lineage>
</organism>
<dbReference type="Gene3D" id="3.40.30.10">
    <property type="entry name" value="Glutaredoxin"/>
    <property type="match status" value="1"/>
</dbReference>
<feature type="signal peptide" evidence="1">
    <location>
        <begin position="1"/>
        <end position="19"/>
    </location>
</feature>
<name>A0A5K7SH38_9BACT</name>